<evidence type="ECO:0000313" key="2">
    <source>
        <dbReference type="EMBL" id="OKL55565.1"/>
    </source>
</evidence>
<feature type="region of interest" description="Disordered" evidence="1">
    <location>
        <begin position="1"/>
        <end position="43"/>
    </location>
</feature>
<dbReference type="Proteomes" id="UP000214365">
    <property type="component" value="Unassembled WGS sequence"/>
</dbReference>
<name>A0A1Q5Q6U2_TALAT</name>
<comment type="caution">
    <text evidence="2">The sequence shown here is derived from an EMBL/GenBank/DDBJ whole genome shotgun (WGS) entry which is preliminary data.</text>
</comment>
<dbReference type="RefSeq" id="XP_020115686.1">
    <property type="nucleotide sequence ID" value="XM_020264126.1"/>
</dbReference>
<feature type="compositionally biased region" description="Polar residues" evidence="1">
    <location>
        <begin position="1"/>
        <end position="13"/>
    </location>
</feature>
<dbReference type="InterPro" id="IPR027417">
    <property type="entry name" value="P-loop_NTPase"/>
</dbReference>
<dbReference type="EMBL" id="LFMY01000019">
    <property type="protein sequence ID" value="OKL55565.1"/>
    <property type="molecule type" value="Genomic_DNA"/>
</dbReference>
<accession>A0A1Q5Q6U2</accession>
<keyword evidence="3" id="KW-1185">Reference proteome</keyword>
<evidence type="ECO:0000313" key="3">
    <source>
        <dbReference type="Proteomes" id="UP000214365"/>
    </source>
</evidence>
<evidence type="ECO:0000256" key="1">
    <source>
        <dbReference type="SAM" id="MobiDB-lite"/>
    </source>
</evidence>
<dbReference type="STRING" id="1441469.A0A1Q5Q6U2"/>
<gene>
    <name evidence="2" type="ORF">UA08_09144</name>
</gene>
<dbReference type="SUPFAM" id="SSF52540">
    <property type="entry name" value="P-loop containing nucleoside triphosphate hydrolases"/>
    <property type="match status" value="1"/>
</dbReference>
<sequence>MTQRKISPSSKLNPFSDRAVRVEDDSACNNGTKAGSTSHNKIDNISPAQGAAGQFLASLEPNDRRIANQFDSKCVLESAVVGSDHEKAELVLEERKWSENEARVGSTGVFLSERCWAEIARVLSTYPGDSVNNGDEMLHSTEYSNHKARVHSFEENFPTNASIHGDEAEYVGHFGSRDVEGRSDGNASAFNSGNMFKDLDTREQMVEKSKDRKMEEVDVLPVSSGRKRWLFILLEHFGKLKK</sequence>
<protein>
    <submittedName>
        <fullName evidence="2">Uncharacterized protein</fullName>
    </submittedName>
</protein>
<dbReference type="AlphaFoldDB" id="A0A1Q5Q6U2"/>
<feature type="compositionally biased region" description="Polar residues" evidence="1">
    <location>
        <begin position="27"/>
        <end position="39"/>
    </location>
</feature>
<dbReference type="GeneID" id="31008900"/>
<reference evidence="2 3" key="1">
    <citation type="submission" date="2015-06" db="EMBL/GenBank/DDBJ databases">
        <title>Talaromyces atroroseus IBT 11181 draft genome.</title>
        <authorList>
            <person name="Rasmussen K.B."/>
            <person name="Rasmussen S."/>
            <person name="Petersen B."/>
            <person name="Sicheritz-Ponten T."/>
            <person name="Mortensen U.H."/>
            <person name="Thrane U."/>
        </authorList>
    </citation>
    <scope>NUCLEOTIDE SEQUENCE [LARGE SCALE GENOMIC DNA]</scope>
    <source>
        <strain evidence="2 3">IBT 11181</strain>
    </source>
</reference>
<organism evidence="2 3">
    <name type="scientific">Talaromyces atroroseus</name>
    <dbReference type="NCBI Taxonomy" id="1441469"/>
    <lineage>
        <taxon>Eukaryota</taxon>
        <taxon>Fungi</taxon>
        <taxon>Dikarya</taxon>
        <taxon>Ascomycota</taxon>
        <taxon>Pezizomycotina</taxon>
        <taxon>Eurotiomycetes</taxon>
        <taxon>Eurotiomycetidae</taxon>
        <taxon>Eurotiales</taxon>
        <taxon>Trichocomaceae</taxon>
        <taxon>Talaromyces</taxon>
        <taxon>Talaromyces sect. Trachyspermi</taxon>
    </lineage>
</organism>
<proteinExistence type="predicted"/>